<organism evidence="1 2">
    <name type="scientific">Gramella jeungdoensis</name>
    <dbReference type="NCBI Taxonomy" id="708091"/>
    <lineage>
        <taxon>Bacteria</taxon>
        <taxon>Pseudomonadati</taxon>
        <taxon>Bacteroidota</taxon>
        <taxon>Flavobacteriia</taxon>
        <taxon>Flavobacteriales</taxon>
        <taxon>Flavobacteriaceae</taxon>
        <taxon>Christiangramia</taxon>
    </lineage>
</organism>
<protein>
    <submittedName>
        <fullName evidence="1">Uncharacterized protein</fullName>
    </submittedName>
</protein>
<evidence type="ECO:0000313" key="1">
    <source>
        <dbReference type="EMBL" id="MCM8569287.1"/>
    </source>
</evidence>
<dbReference type="RefSeq" id="WP_252112207.1">
    <property type="nucleotide sequence ID" value="NZ_JAMSCK010000003.1"/>
</dbReference>
<sequence>MRLRKNIIVFPFILFLFLTVNGQKVNSGIITGSGDHNNRYLDMFQDFKKKINTPIPLSEMDGSPYLKEEFIKGQIFQADSSLGAYFLRYNIYNDVMEVLTQDDKIMELRKSPSLKVFINNKRFKVLPYLNSEKKIEQAYFEIMEDGKRIDLLKKHSCTYIPGERAKTSFHVEKKPELESSIDYYLFFNNENLPSKIERLNERNIIKQLGIDKKEIMNLVKRNDLNLRDIEDVNKLVTLINSTS</sequence>
<evidence type="ECO:0000313" key="2">
    <source>
        <dbReference type="Proteomes" id="UP001155077"/>
    </source>
</evidence>
<proteinExistence type="predicted"/>
<reference evidence="1" key="1">
    <citation type="submission" date="2022-06" db="EMBL/GenBank/DDBJ databases">
        <title>Gramella sediminis sp. nov., isolated from deep-sea sediment of the Indian Ocean.</title>
        <authorList>
            <person name="Yang L."/>
        </authorList>
    </citation>
    <scope>NUCLEOTIDE SEQUENCE</scope>
    <source>
        <strain evidence="1">HMD3159</strain>
    </source>
</reference>
<dbReference type="Proteomes" id="UP001155077">
    <property type="component" value="Unassembled WGS sequence"/>
</dbReference>
<gene>
    <name evidence="1" type="ORF">NE848_07845</name>
</gene>
<dbReference type="EMBL" id="JAMSCK010000003">
    <property type="protein sequence ID" value="MCM8569287.1"/>
    <property type="molecule type" value="Genomic_DNA"/>
</dbReference>
<name>A0ABT0Z0M8_9FLAO</name>
<accession>A0ABT0Z0M8</accession>
<keyword evidence="2" id="KW-1185">Reference proteome</keyword>
<comment type="caution">
    <text evidence="1">The sequence shown here is derived from an EMBL/GenBank/DDBJ whole genome shotgun (WGS) entry which is preliminary data.</text>
</comment>